<dbReference type="Proteomes" id="UP000807025">
    <property type="component" value="Unassembled WGS sequence"/>
</dbReference>
<feature type="non-terminal residue" evidence="2">
    <location>
        <position position="84"/>
    </location>
</feature>
<feature type="compositionally biased region" description="Basic and acidic residues" evidence="1">
    <location>
        <begin position="23"/>
        <end position="37"/>
    </location>
</feature>
<evidence type="ECO:0000313" key="3">
    <source>
        <dbReference type="Proteomes" id="UP000807025"/>
    </source>
</evidence>
<feature type="region of interest" description="Disordered" evidence="1">
    <location>
        <begin position="58"/>
        <end position="84"/>
    </location>
</feature>
<dbReference type="AlphaFoldDB" id="A0A9P5ZQX6"/>
<name>A0A9P5ZQX6_PLEER</name>
<evidence type="ECO:0000256" key="1">
    <source>
        <dbReference type="SAM" id="MobiDB-lite"/>
    </source>
</evidence>
<proteinExistence type="predicted"/>
<protein>
    <submittedName>
        <fullName evidence="2">Uncharacterized protein</fullName>
    </submittedName>
</protein>
<organism evidence="2 3">
    <name type="scientific">Pleurotus eryngii</name>
    <name type="common">Boletus of the steppes</name>
    <dbReference type="NCBI Taxonomy" id="5323"/>
    <lineage>
        <taxon>Eukaryota</taxon>
        <taxon>Fungi</taxon>
        <taxon>Dikarya</taxon>
        <taxon>Basidiomycota</taxon>
        <taxon>Agaricomycotina</taxon>
        <taxon>Agaricomycetes</taxon>
        <taxon>Agaricomycetidae</taxon>
        <taxon>Agaricales</taxon>
        <taxon>Pleurotineae</taxon>
        <taxon>Pleurotaceae</taxon>
        <taxon>Pleurotus</taxon>
    </lineage>
</organism>
<feature type="region of interest" description="Disordered" evidence="1">
    <location>
        <begin position="1"/>
        <end position="37"/>
    </location>
</feature>
<gene>
    <name evidence="2" type="ORF">BDN71DRAFT_1454809</name>
</gene>
<dbReference type="EMBL" id="MU154647">
    <property type="protein sequence ID" value="KAF9490231.1"/>
    <property type="molecule type" value="Genomic_DNA"/>
</dbReference>
<evidence type="ECO:0000313" key="2">
    <source>
        <dbReference type="EMBL" id="KAF9490231.1"/>
    </source>
</evidence>
<comment type="caution">
    <text evidence="2">The sequence shown here is derived from an EMBL/GenBank/DDBJ whole genome shotgun (WGS) entry which is preliminary data.</text>
</comment>
<sequence length="84" mass="9493">MTNSNTDEMVYMSGVEVKPAQRWGEEPRSKVETGREPDLEIEKDQHCFVHHIPIFSSPPPVHALSPTSSPSPPPLRFSIPRRTD</sequence>
<reference evidence="2" key="1">
    <citation type="submission" date="2020-11" db="EMBL/GenBank/DDBJ databases">
        <authorList>
            <consortium name="DOE Joint Genome Institute"/>
            <person name="Ahrendt S."/>
            <person name="Riley R."/>
            <person name="Andreopoulos W."/>
            <person name="Labutti K."/>
            <person name="Pangilinan J."/>
            <person name="Ruiz-Duenas F.J."/>
            <person name="Barrasa J.M."/>
            <person name="Sanchez-Garcia M."/>
            <person name="Camarero S."/>
            <person name="Miyauchi S."/>
            <person name="Serrano A."/>
            <person name="Linde D."/>
            <person name="Babiker R."/>
            <person name="Drula E."/>
            <person name="Ayuso-Fernandez I."/>
            <person name="Pacheco R."/>
            <person name="Padilla G."/>
            <person name="Ferreira P."/>
            <person name="Barriuso J."/>
            <person name="Kellner H."/>
            <person name="Castanera R."/>
            <person name="Alfaro M."/>
            <person name="Ramirez L."/>
            <person name="Pisabarro A.G."/>
            <person name="Kuo A."/>
            <person name="Tritt A."/>
            <person name="Lipzen A."/>
            <person name="He G."/>
            <person name="Yan M."/>
            <person name="Ng V."/>
            <person name="Cullen D."/>
            <person name="Martin F."/>
            <person name="Rosso M.-N."/>
            <person name="Henrissat B."/>
            <person name="Hibbett D."/>
            <person name="Martinez A.T."/>
            <person name="Grigoriev I.V."/>
        </authorList>
    </citation>
    <scope>NUCLEOTIDE SEQUENCE</scope>
    <source>
        <strain evidence="2">ATCC 90797</strain>
    </source>
</reference>
<keyword evidence="3" id="KW-1185">Reference proteome</keyword>
<accession>A0A9P5ZQX6</accession>